<feature type="compositionally biased region" description="Gly residues" evidence="2">
    <location>
        <begin position="975"/>
        <end position="987"/>
    </location>
</feature>
<name>W4J6W5_PLAFP</name>
<dbReference type="SUPFAM" id="SSF140924">
    <property type="entry name" value="Duffy binding domain-like"/>
    <property type="match status" value="4"/>
</dbReference>
<dbReference type="InterPro" id="IPR029210">
    <property type="entry name" value="PfEMP1_NTS"/>
</dbReference>
<dbReference type="GO" id="GO:0046789">
    <property type="term" value="F:host cell surface receptor binding"/>
    <property type="evidence" value="ECO:0007669"/>
    <property type="project" value="InterPro"/>
</dbReference>
<dbReference type="Gene3D" id="1.20.58.1930">
    <property type="match status" value="2"/>
</dbReference>
<feature type="domain" description="Duffy-antigen binding" evidence="5">
    <location>
        <begin position="109"/>
        <end position="297"/>
    </location>
</feature>
<dbReference type="InterPro" id="IPR029211">
    <property type="entry name" value="PfEMP1_ATS"/>
</dbReference>
<dbReference type="Pfam" id="PF05424">
    <property type="entry name" value="Duffy_binding"/>
    <property type="match status" value="2"/>
</dbReference>
<dbReference type="Proteomes" id="UP000019103">
    <property type="component" value="Unassembled WGS sequence"/>
</dbReference>
<feature type="domain" description="Duffy-antigen binding" evidence="5">
    <location>
        <begin position="877"/>
        <end position="1117"/>
    </location>
</feature>
<feature type="region of interest" description="Disordered" evidence="2">
    <location>
        <begin position="975"/>
        <end position="1004"/>
    </location>
</feature>
<feature type="domain" description="Duffy-binding-like" evidence="4">
    <location>
        <begin position="578"/>
        <end position="721"/>
    </location>
</feature>
<sequence length="1937" mass="220297">MAPASDGEEDLSAKNMFDRIGKDVYETVEKDALPYNNALHGTLSLAKFEKDPPGPQTLGNPCKLLYQYHTNATNGKSYPCRNGTKERFSDTKGAECDEKKISGSNVTGGACAPYRRLHLCVRNLENISNYEKINKDTLLADVCLAALHEGQSITQDYPKYLATYGDSPSQMCTMLARSFADIGDIIRGKDLYRGGGRGRDQLEKNLKKIFEKIHNGLHGEAKDRYNDTDKNFFKLREYWWNANRQEVWYAITCGAAGSKYFRGTCGSGKTATQAKDKCRCPIYKVPTYFDYVPQYLRWFEEWAEDFCRKRKKQLTDAITNCRKGKDKNGKDRYCSGNGYNCKETIRAQNKLVEGDDCYKCSVACKPFVEWLDNQKLEFLKQREKYTQEMEKYANGATTKETSNGPINNLYVSDFYSKLQQTYGSVNEFLQKLNDETTCKEHPEVEVKGGKARSVDFKNHEDNETFCRTEYCKPCPLCGVNCNSNGTCTKKDDSTCQQQISQREYPDINTTKIPKLPTDKGKTGILQKYKSFCQNLDKKDKKIETWKCHYEQTDKSNICVLQKEKQDTEEQKVTSYYSFFYGSIIEMLNDSIEWREKLNSCINNNTGICRKLCKNPCECYKGWIEEKEKELDGIKDHFRKQKDIGDAAEREMTLNFTLNTNFLNDIEDAYPVKQQREKIKNRLKDKMEEAFNFERSQTSIDKFLQEEEQFAEKCLKKHKEKCPEDTARDPGVGRSDTDPSPGIPPPAATDDPEHDDEVHDKDINQRELKIEGEEDKDPVFEVAEPEGETKVDEKEQTAKEEETKVAEVTPEKKDEAEKVCKTVEQALTGDNTALTDACKQKYQYGKEKFPNWKCISDSTTKPGADSGKATGGKDTGSVCVPPRRRRLYVGKLEQWAKTVAQQQASESSRASDVSQTQPQVGETTQVDAASTSSLTDATHLRDAFIQSAAIETFFLWDRYKKEWELQKNKAQNGLLGEAGGLQLNGGTLGDDKDKKDPQKKLQESGDIPNDFLRQMFYTLGDYRDILVRGVADDKNGGNNIVVNASGSTEQEKEKMKQLQQKIKGIVEKLNGDKPVKPNGTTPQALWSKYAEPIWHGMICALTYNTDTASGENPTQIEDLKTKLLEKIKETGTEGEYHYKNVVLKEDETSGAKTDPLNNPKLKDFVEIPTYFRYLHEWGQNFCKERTKRLEKIQGECTEYDGGRKQKCSGYGEHCEDNLLNKPYNILPSLDCPDCGKYCSSYRKWIERKGKEFEEQKQEYSKQKTDAEGNNNGNEFYTKLEECPEVKDFLHKLGPCKKDNASGQGNRKDILDFDKPNDTFKPATNCDPCSQFNVNCKVTGNCKGAQVEKCNGTTTITANHIGNGGRSTQKLDMRVSDKSRKEFNGLEACKTSGIFKGFREDVWTCGNVCGYNVCKPVKVNGETFEGKPNGENQIIIIRALFKVWLEYFLQDYNKINAKISHCMNNGEKTICIRDCKDKCECVDEWIKLKKEEWKNIKEHYLDKNTDGDTEMISLVRNFLRDVQPQTDVNKAIKPCDGLEKFQDSSYCTVAANSESGKHGTQKDIVQCLLHKLETKANKCKENHTQNSGENQKTPCQKSPPEPDEDLLLEEEENQVKAPKICGDMKTQPEQQEDEGDCNKAVTPDSDTGGNVENEDSRSEEEEEVSGSGDQDSTPASVPVPEPPKEQETSPPFPPLSDEPSKPIGDILSSTIPFGIAIALTSIVGNSSTNTNNTTPSHDNVDNNTHPTPSRHNVEEKPFITSIHDRNLYTGEEHNYNVNMSTNSMDDPKYVSNNVYSGIDLINDTLSGNKHIDIYDEVLKRKENELFGTNHVKHTSTHSVAKLTNSDPIHNQLELFHKWLDRHRDMCEKWENHHERLAKLKEQWENETHSGNTHPSDSNKTLNIIIIIIIIIIISFIVFFDIYSFEKHMRYLKNIRYIMF</sequence>
<dbReference type="Pfam" id="PF03011">
    <property type="entry name" value="PFEMP"/>
    <property type="match status" value="2"/>
</dbReference>
<feature type="region of interest" description="Disordered" evidence="2">
    <location>
        <begin position="1726"/>
        <end position="1750"/>
    </location>
</feature>
<dbReference type="Gene3D" id="1.20.58.830">
    <property type="match status" value="2"/>
</dbReference>
<feature type="domain" description="Cysteine-rich interdomain region 1 gamma" evidence="8">
    <location>
        <begin position="1366"/>
        <end position="1415"/>
    </location>
</feature>
<dbReference type="Pfam" id="PF18562">
    <property type="entry name" value="CIDR1_gamma"/>
    <property type="match status" value="1"/>
</dbReference>
<evidence type="ECO:0000259" key="5">
    <source>
        <dbReference type="Pfam" id="PF05424"/>
    </source>
</evidence>
<keyword evidence="3" id="KW-0812">Transmembrane</keyword>
<proteinExistence type="predicted"/>
<feature type="domain" description="Plasmodium falciparum erythrocyte membrane protein-1 N-terminal segment" evidence="7">
    <location>
        <begin position="12"/>
        <end position="47"/>
    </location>
</feature>
<dbReference type="Gene3D" id="1.10.1900.40">
    <property type="entry name" value="Acidic terminal segments, variant surface antigen of PfEMP1"/>
    <property type="match status" value="1"/>
</dbReference>
<dbReference type="Pfam" id="PF15445">
    <property type="entry name" value="ATS"/>
    <property type="match status" value="1"/>
</dbReference>
<gene>
    <name evidence="11" type="ORF">PFUGPA_00642</name>
</gene>
<reference evidence="11 12" key="2">
    <citation type="submission" date="2013-02" db="EMBL/GenBank/DDBJ databases">
        <title>The Genome Sequence of Plasmodium falciparum Palo Alto/Uganda.</title>
        <authorList>
            <consortium name="The Broad Institute Genome Sequencing Platform"/>
            <consortium name="The Broad Institute Genome Sequencing Center for Infectious Disease"/>
            <person name="Neafsey D."/>
            <person name="Cheeseman I."/>
            <person name="Volkman S."/>
            <person name="Adams J."/>
            <person name="Walker B."/>
            <person name="Young S.K."/>
            <person name="Zeng Q."/>
            <person name="Gargeya S."/>
            <person name="Fitzgerald M."/>
            <person name="Haas B."/>
            <person name="Abouelleil A."/>
            <person name="Alvarado L."/>
            <person name="Arachchi H.M."/>
            <person name="Berlin A.M."/>
            <person name="Chapman S.B."/>
            <person name="Dewar J."/>
            <person name="Goldberg J."/>
            <person name="Griggs A."/>
            <person name="Gujja S."/>
            <person name="Hansen M."/>
            <person name="Howarth C."/>
            <person name="Imamovic A."/>
            <person name="Larimer J."/>
            <person name="McCowan C."/>
            <person name="Murphy C."/>
            <person name="Neiman D."/>
            <person name="Pearson M."/>
            <person name="Priest M."/>
            <person name="Roberts A."/>
            <person name="Saif S."/>
            <person name="Shea T."/>
            <person name="Sisk P."/>
            <person name="Sykes S."/>
            <person name="Wortman J."/>
            <person name="Nusbaum C."/>
            <person name="Birren B."/>
        </authorList>
    </citation>
    <scope>NUCLEOTIDE SEQUENCE [LARGE SCALE GENOMIC DNA]</scope>
    <source>
        <strain evidence="11 12">Palo Alto/Uganda</strain>
    </source>
</reference>
<evidence type="ECO:0000259" key="10">
    <source>
        <dbReference type="Pfam" id="PF22672"/>
    </source>
</evidence>
<feature type="region of interest" description="Disordered" evidence="2">
    <location>
        <begin position="1577"/>
        <end position="1601"/>
    </location>
</feature>
<evidence type="ECO:0000259" key="9">
    <source>
        <dbReference type="Pfam" id="PF21807"/>
    </source>
</evidence>
<feature type="compositionally biased region" description="Basic and acidic residues" evidence="2">
    <location>
        <begin position="755"/>
        <end position="770"/>
    </location>
</feature>
<feature type="region of interest" description="Disordered" evidence="2">
    <location>
        <begin position="719"/>
        <end position="813"/>
    </location>
</feature>
<dbReference type="FunFam" id="1.10.1900.40:FF:000001">
    <property type="entry name" value="Erythrocyte membrane protein 1"/>
    <property type="match status" value="1"/>
</dbReference>
<evidence type="ECO:0000259" key="4">
    <source>
        <dbReference type="Pfam" id="PF03011"/>
    </source>
</evidence>
<dbReference type="InterPro" id="IPR042202">
    <property type="entry name" value="Duffy-ag-bd_sf"/>
</dbReference>
<feature type="coiled-coil region" evidence="1">
    <location>
        <begin position="1040"/>
        <end position="1067"/>
    </location>
</feature>
<accession>W4J6W5</accession>
<dbReference type="Pfam" id="PF22672">
    <property type="entry name" value="DBL_C"/>
    <property type="match status" value="2"/>
</dbReference>
<keyword evidence="3" id="KW-1133">Transmembrane helix</keyword>
<feature type="compositionally biased region" description="Low complexity" evidence="2">
    <location>
        <begin position="899"/>
        <end position="910"/>
    </location>
</feature>
<feature type="domain" description="Duffy-binding-like" evidence="4">
    <location>
        <begin position="1438"/>
        <end position="1584"/>
    </location>
</feature>
<reference evidence="11 12" key="1">
    <citation type="submission" date="2013-02" db="EMBL/GenBank/DDBJ databases">
        <title>The Genome Annotation of Plasmodium falciparum Palo Alto/Uganda.</title>
        <authorList>
            <consortium name="The Broad Institute Genome Sequencing Platform"/>
            <consortium name="The Broad Institute Genome Sequencing Center for Infectious Disease"/>
            <person name="Neafsey D."/>
            <person name="Hoffman S."/>
            <person name="Volkman S."/>
            <person name="Rosenthal P."/>
            <person name="Walker B."/>
            <person name="Young S.K."/>
            <person name="Zeng Q."/>
            <person name="Gargeya S."/>
            <person name="Fitzgerald M."/>
            <person name="Haas B."/>
            <person name="Abouelleil A."/>
            <person name="Allen A.W."/>
            <person name="Alvarado L."/>
            <person name="Arachchi H.M."/>
            <person name="Berlin A.M."/>
            <person name="Chapman S.B."/>
            <person name="Gainer-Dewar J."/>
            <person name="Goldberg J."/>
            <person name="Griggs A."/>
            <person name="Gujja S."/>
            <person name="Hansen M."/>
            <person name="Howarth C."/>
            <person name="Imamovic A."/>
            <person name="Ireland A."/>
            <person name="Larimer J."/>
            <person name="McCowan C."/>
            <person name="Murphy C."/>
            <person name="Pearson M."/>
            <person name="Poon T.W."/>
            <person name="Priest M."/>
            <person name="Roberts A."/>
            <person name="Saif S."/>
            <person name="Shea T."/>
            <person name="Sisk P."/>
            <person name="Sykes S."/>
            <person name="Wortman J."/>
            <person name="Nusbaum C."/>
            <person name="Birren B."/>
        </authorList>
    </citation>
    <scope>NUCLEOTIDE SEQUENCE [LARGE SCALE GENOMIC DNA]</scope>
    <source>
        <strain evidence="11 12">Palo Alto/Uganda</strain>
    </source>
</reference>
<feature type="transmembrane region" description="Helical" evidence="3">
    <location>
        <begin position="1899"/>
        <end position="1920"/>
    </location>
</feature>
<evidence type="ECO:0000259" key="6">
    <source>
        <dbReference type="Pfam" id="PF15445"/>
    </source>
</evidence>
<keyword evidence="3" id="KW-0472">Membrane</keyword>
<evidence type="ECO:0000259" key="8">
    <source>
        <dbReference type="Pfam" id="PF18562"/>
    </source>
</evidence>
<feature type="domain" description="Duffy-binding-like" evidence="10">
    <location>
        <begin position="301"/>
        <end position="469"/>
    </location>
</feature>
<dbReference type="Gene3D" id="1.20.1310.20">
    <property type="entry name" value="Duffy-antigen binding domain"/>
    <property type="match status" value="2"/>
</dbReference>
<feature type="compositionally biased region" description="Basic and acidic residues" evidence="2">
    <location>
        <begin position="786"/>
        <end position="813"/>
    </location>
</feature>
<organism evidence="11 12">
    <name type="scientific">Plasmodium falciparum (isolate Palo Alto / Uganda)</name>
    <dbReference type="NCBI Taxonomy" id="57270"/>
    <lineage>
        <taxon>Eukaryota</taxon>
        <taxon>Sar</taxon>
        <taxon>Alveolata</taxon>
        <taxon>Apicomplexa</taxon>
        <taxon>Aconoidasida</taxon>
        <taxon>Haemosporida</taxon>
        <taxon>Plasmodiidae</taxon>
        <taxon>Plasmodium</taxon>
        <taxon>Plasmodium (Laverania)</taxon>
    </lineage>
</organism>
<dbReference type="Pfam" id="PF21807">
    <property type="entry name" value="PfEMP1_CIDRalpha1_dom"/>
    <property type="match status" value="1"/>
</dbReference>
<keyword evidence="1" id="KW-0175">Coiled coil</keyword>
<dbReference type="InterPro" id="IPR044932">
    <property type="entry name" value="PfEMP1_ATS_sf"/>
</dbReference>
<evidence type="ECO:0008006" key="13">
    <source>
        <dbReference type="Google" id="ProtNLM"/>
    </source>
</evidence>
<evidence type="ECO:0000256" key="3">
    <source>
        <dbReference type="SAM" id="Phobius"/>
    </source>
</evidence>
<protein>
    <recommendedName>
        <fullName evidence="13">Erythrocyte membrane protein 1</fullName>
    </recommendedName>
</protein>
<feature type="compositionally biased region" description="Polar residues" evidence="2">
    <location>
        <begin position="911"/>
        <end position="931"/>
    </location>
</feature>
<evidence type="ECO:0000313" key="11">
    <source>
        <dbReference type="EMBL" id="ETW57362.1"/>
    </source>
</evidence>
<feature type="domain" description="Duffy-binding-like" evidence="10">
    <location>
        <begin position="1175"/>
        <end position="1321"/>
    </location>
</feature>
<feature type="compositionally biased region" description="Polar residues" evidence="2">
    <location>
        <begin position="1582"/>
        <end position="1594"/>
    </location>
</feature>
<dbReference type="FunFam" id="1.20.58.1930:FF:000001">
    <property type="entry name" value="Erythrocyte membrane protein 1, PfEMP1"/>
    <property type="match status" value="1"/>
</dbReference>
<dbReference type="GO" id="GO:0016020">
    <property type="term" value="C:membrane"/>
    <property type="evidence" value="ECO:0007669"/>
    <property type="project" value="InterPro"/>
</dbReference>
<dbReference type="FunFam" id="1.20.1310.20:FF:000001">
    <property type="entry name" value="Erythrocyte membrane protein 1, PfEMP1"/>
    <property type="match status" value="1"/>
</dbReference>
<dbReference type="FunFam" id="1.20.58.830:FF:000002">
    <property type="entry name" value="Erythrocyte membrane protein 1, PfEMP1"/>
    <property type="match status" value="1"/>
</dbReference>
<dbReference type="InterPro" id="IPR054595">
    <property type="entry name" value="DBL_C"/>
</dbReference>
<feature type="domain" description="Plasmodium falciparum erythrocyte membrane protein 1 acidic terminal segment" evidence="6">
    <location>
        <begin position="1726"/>
        <end position="1906"/>
    </location>
</feature>
<dbReference type="EMBL" id="KI927271">
    <property type="protein sequence ID" value="ETW57362.1"/>
    <property type="molecule type" value="Genomic_DNA"/>
</dbReference>
<feature type="region of interest" description="Disordered" evidence="2">
    <location>
        <begin position="852"/>
        <end position="879"/>
    </location>
</feature>
<dbReference type="FunFam" id="1.20.58.830:FF:000005">
    <property type="entry name" value="Erythrocyte membrane protein 1, PfEMP1"/>
    <property type="match status" value="1"/>
</dbReference>
<feature type="region of interest" description="Disordered" evidence="2">
    <location>
        <begin position="899"/>
        <end position="931"/>
    </location>
</feature>
<feature type="region of interest" description="Disordered" evidence="2">
    <location>
        <begin position="1613"/>
        <end position="1705"/>
    </location>
</feature>
<dbReference type="InterPro" id="IPR004258">
    <property type="entry name" value="DBL"/>
</dbReference>
<dbReference type="InterPro" id="IPR049158">
    <property type="entry name" value="PfEMP1_CIDRalpha1_dom"/>
</dbReference>
<feature type="compositionally biased region" description="Polar residues" evidence="2">
    <location>
        <begin position="1733"/>
        <end position="1748"/>
    </location>
</feature>
<dbReference type="Pfam" id="PF15447">
    <property type="entry name" value="NTS"/>
    <property type="match status" value="1"/>
</dbReference>
<dbReference type="InterPro" id="IPR041480">
    <property type="entry name" value="CIDR1_gamma"/>
</dbReference>
<evidence type="ECO:0000256" key="2">
    <source>
        <dbReference type="SAM" id="MobiDB-lite"/>
    </source>
</evidence>
<dbReference type="InterPro" id="IPR008602">
    <property type="entry name" value="Duffy-antigen-binding"/>
</dbReference>
<evidence type="ECO:0000313" key="12">
    <source>
        <dbReference type="Proteomes" id="UP000019103"/>
    </source>
</evidence>
<evidence type="ECO:0000256" key="1">
    <source>
        <dbReference type="SAM" id="Coils"/>
    </source>
</evidence>
<feature type="domain" description="PfEMP1 CIDRalpha1" evidence="9">
    <location>
        <begin position="519"/>
        <end position="564"/>
    </location>
</feature>
<evidence type="ECO:0000259" key="7">
    <source>
        <dbReference type="Pfam" id="PF15447"/>
    </source>
</evidence>
<feature type="compositionally biased region" description="Basic and acidic residues" evidence="2">
    <location>
        <begin position="988"/>
        <end position="1002"/>
    </location>
</feature>